<accession>A0A6J6X0T5</accession>
<evidence type="ECO:0000256" key="6">
    <source>
        <dbReference type="ARBA" id="ARBA00023134"/>
    </source>
</evidence>
<dbReference type="PANTHER" id="PTHR19136">
    <property type="entry name" value="MOLYBDENUM COFACTOR GUANYLYLTRANSFERASE"/>
    <property type="match status" value="1"/>
</dbReference>
<reference evidence="9" key="1">
    <citation type="submission" date="2020-05" db="EMBL/GenBank/DDBJ databases">
        <authorList>
            <person name="Chiriac C."/>
            <person name="Salcher M."/>
            <person name="Ghai R."/>
            <person name="Kavagutti S V."/>
        </authorList>
    </citation>
    <scope>NUCLEOTIDE SEQUENCE</scope>
</reference>
<evidence type="ECO:0000256" key="3">
    <source>
        <dbReference type="ARBA" id="ARBA00022723"/>
    </source>
</evidence>
<dbReference type="GO" id="GO:0046872">
    <property type="term" value="F:metal ion binding"/>
    <property type="evidence" value="ECO:0007669"/>
    <property type="project" value="UniProtKB-KW"/>
</dbReference>
<keyword evidence="6" id="KW-0342">GTP-binding</keyword>
<evidence type="ECO:0000256" key="1">
    <source>
        <dbReference type="ARBA" id="ARBA00022490"/>
    </source>
</evidence>
<dbReference type="SUPFAM" id="SSF53448">
    <property type="entry name" value="Nucleotide-diphospho-sugar transferases"/>
    <property type="match status" value="1"/>
</dbReference>
<dbReference type="GO" id="GO:0005525">
    <property type="term" value="F:GTP binding"/>
    <property type="evidence" value="ECO:0007669"/>
    <property type="project" value="UniProtKB-KW"/>
</dbReference>
<feature type="domain" description="MobA-like NTP transferase" evidence="8">
    <location>
        <begin position="8"/>
        <end position="160"/>
    </location>
</feature>
<keyword evidence="4" id="KW-0547">Nucleotide-binding</keyword>
<dbReference type="PANTHER" id="PTHR19136:SF81">
    <property type="entry name" value="MOLYBDENUM COFACTOR GUANYLYLTRANSFERASE"/>
    <property type="match status" value="1"/>
</dbReference>
<dbReference type="GO" id="GO:0006777">
    <property type="term" value="P:Mo-molybdopterin cofactor biosynthetic process"/>
    <property type="evidence" value="ECO:0007669"/>
    <property type="project" value="UniProtKB-KW"/>
</dbReference>
<evidence type="ECO:0000259" key="8">
    <source>
        <dbReference type="Pfam" id="PF12804"/>
    </source>
</evidence>
<keyword evidence="5" id="KW-0460">Magnesium</keyword>
<evidence type="ECO:0000256" key="7">
    <source>
        <dbReference type="ARBA" id="ARBA00023150"/>
    </source>
</evidence>
<name>A0A6J6X0T5_9ZZZZ</name>
<keyword evidence="2" id="KW-0808">Transferase</keyword>
<keyword evidence="1" id="KW-0963">Cytoplasm</keyword>
<dbReference type="Gene3D" id="3.90.550.10">
    <property type="entry name" value="Spore Coat Polysaccharide Biosynthesis Protein SpsA, Chain A"/>
    <property type="match status" value="1"/>
</dbReference>
<sequence length="193" mass="20408">MTESCSCFILAGGKSTRFGKNKSLALLGDQYMASVVANNLQSAFGSTAKLVGADEKTSIQLGLESVIGARESNGPLAAIIDAMESTTSSLVAFAPNDTPFFSADNFAALLKKMGESGSDAVVVVGDSSASRTHWLLSIWRKEPCLSILRNEYERGVRSVHGAVSDLKISKVEFDAASVRNINTVSELPNQGTI</sequence>
<protein>
    <submittedName>
        <fullName evidence="9">Unannotated protein</fullName>
    </submittedName>
</protein>
<evidence type="ECO:0000313" key="9">
    <source>
        <dbReference type="EMBL" id="CAB4788984.1"/>
    </source>
</evidence>
<dbReference type="CDD" id="cd02503">
    <property type="entry name" value="MobA"/>
    <property type="match status" value="1"/>
</dbReference>
<dbReference type="Pfam" id="PF12804">
    <property type="entry name" value="NTP_transf_3"/>
    <property type="match status" value="1"/>
</dbReference>
<evidence type="ECO:0000256" key="5">
    <source>
        <dbReference type="ARBA" id="ARBA00022842"/>
    </source>
</evidence>
<keyword evidence="7" id="KW-0501">Molybdenum cofactor biosynthesis</keyword>
<dbReference type="AlphaFoldDB" id="A0A6J6X0T5"/>
<evidence type="ECO:0000256" key="4">
    <source>
        <dbReference type="ARBA" id="ARBA00022741"/>
    </source>
</evidence>
<proteinExistence type="predicted"/>
<organism evidence="9">
    <name type="scientific">freshwater metagenome</name>
    <dbReference type="NCBI Taxonomy" id="449393"/>
    <lineage>
        <taxon>unclassified sequences</taxon>
        <taxon>metagenomes</taxon>
        <taxon>ecological metagenomes</taxon>
    </lineage>
</organism>
<dbReference type="InterPro" id="IPR029044">
    <property type="entry name" value="Nucleotide-diphossugar_trans"/>
</dbReference>
<gene>
    <name evidence="9" type="ORF">UFOPK2975_00417</name>
</gene>
<evidence type="ECO:0000256" key="2">
    <source>
        <dbReference type="ARBA" id="ARBA00022679"/>
    </source>
</evidence>
<dbReference type="InterPro" id="IPR025877">
    <property type="entry name" value="MobA-like_NTP_Trfase"/>
</dbReference>
<dbReference type="InterPro" id="IPR013482">
    <property type="entry name" value="Molybde_CF_guanTrfase"/>
</dbReference>
<dbReference type="EMBL" id="CAFAAG010000019">
    <property type="protein sequence ID" value="CAB4788984.1"/>
    <property type="molecule type" value="Genomic_DNA"/>
</dbReference>
<dbReference type="GO" id="GO:0016779">
    <property type="term" value="F:nucleotidyltransferase activity"/>
    <property type="evidence" value="ECO:0007669"/>
    <property type="project" value="UniProtKB-ARBA"/>
</dbReference>
<keyword evidence="3" id="KW-0479">Metal-binding</keyword>